<comment type="function">
    <text evidence="1">Catalyzes oxygen-dependent 5-hydroxyuridine (ho5U) modification at position 34 in tRNAs.</text>
</comment>
<dbReference type="InterPro" id="IPR020936">
    <property type="entry name" value="TrhO"/>
</dbReference>
<dbReference type="Pfam" id="PF00581">
    <property type="entry name" value="Rhodanese"/>
    <property type="match status" value="1"/>
</dbReference>
<name>A0ABS5BIR0_9MOLU</name>
<dbReference type="PANTHER" id="PTHR43268:SF3">
    <property type="entry name" value="RHODANESE-LIKE DOMAIN-CONTAINING PROTEIN 7-RELATED"/>
    <property type="match status" value="1"/>
</dbReference>
<dbReference type="InterPro" id="IPR001763">
    <property type="entry name" value="Rhodanese-like_dom"/>
</dbReference>
<sequence>MFKNETYLIILYYKYFFIDEPEKFKNEQFDYCNKLGLLGRIIVSKEGINGTLSGSEKNINKYIKYMKKSDFGYDIDFKKDFFHKHVFSKLSVKVRDEIVSLKLQEDIFPYKDKQYYLKPKEFFNILNQNDVFVLDVRNNYEYNLGHFRNAINPDIENFRFLPNWIEENLHLMKNKKVLTYCTGGVRCEKISCFLKKKGIDEVYQLEGGIIKYSQDKELKGELFDGKMYVFDERISTEVNKQKHIIIGKDFFDQTPCERYINCANPKCNKQILCSEENEDYFLGSCSKECRKDENNIYKTRKKRNI</sequence>
<dbReference type="Pfam" id="PF17773">
    <property type="entry name" value="UPF0176_N"/>
    <property type="match status" value="1"/>
</dbReference>
<dbReference type="InterPro" id="IPR036873">
    <property type="entry name" value="Rhodanese-like_dom_sf"/>
</dbReference>
<keyword evidence="1" id="KW-0560">Oxidoreductase</keyword>
<evidence type="ECO:0000313" key="4">
    <source>
        <dbReference type="Proteomes" id="UP001192346"/>
    </source>
</evidence>
<feature type="domain" description="Rhodanese" evidence="2">
    <location>
        <begin position="127"/>
        <end position="221"/>
    </location>
</feature>
<evidence type="ECO:0000313" key="3">
    <source>
        <dbReference type="EMBL" id="MBP3059462.1"/>
    </source>
</evidence>
<dbReference type="Gene3D" id="3.30.70.100">
    <property type="match status" value="1"/>
</dbReference>
<accession>A0ABS5BIR0</accession>
<reference evidence="3" key="1">
    <citation type="submission" date="2019-10" db="EMBL/GenBank/DDBJ databases">
        <title>Whole Genome Sequencing and Characterization of Texas Phoenix Palm Decline Phytoplasma Belongs to Lethal Yellowing (16SrIV) Group.</title>
        <authorList>
            <person name="Bao M."/>
        </authorList>
    </citation>
    <scope>NUCLEOTIDE SEQUENCE [LARGE SCALE GENOMIC DNA]</scope>
    <source>
        <strain evidence="3">ACPD</strain>
    </source>
</reference>
<dbReference type="EMBL" id="VBRA02000009">
    <property type="protein sequence ID" value="MBP3059462.1"/>
    <property type="molecule type" value="Genomic_DNA"/>
</dbReference>
<dbReference type="Gene3D" id="3.40.250.10">
    <property type="entry name" value="Rhodanese-like domain"/>
    <property type="match status" value="1"/>
</dbReference>
<dbReference type="PANTHER" id="PTHR43268">
    <property type="entry name" value="THIOSULFATE SULFURTRANSFERASE/RHODANESE-LIKE DOMAIN-CONTAINING PROTEIN 2"/>
    <property type="match status" value="1"/>
</dbReference>
<keyword evidence="4" id="KW-1185">Reference proteome</keyword>
<comment type="catalytic activity">
    <reaction evidence="1">
        <text>uridine(34) in tRNA + AH2 + O2 = 5-hydroxyuridine(34) in tRNA + A + H2O</text>
        <dbReference type="Rhea" id="RHEA:64224"/>
        <dbReference type="Rhea" id="RHEA-COMP:11727"/>
        <dbReference type="Rhea" id="RHEA-COMP:13381"/>
        <dbReference type="ChEBI" id="CHEBI:13193"/>
        <dbReference type="ChEBI" id="CHEBI:15377"/>
        <dbReference type="ChEBI" id="CHEBI:15379"/>
        <dbReference type="ChEBI" id="CHEBI:17499"/>
        <dbReference type="ChEBI" id="CHEBI:65315"/>
        <dbReference type="ChEBI" id="CHEBI:136877"/>
    </reaction>
</comment>
<dbReference type="CDD" id="cd01518">
    <property type="entry name" value="RHOD_YceA"/>
    <property type="match status" value="1"/>
</dbReference>
<keyword evidence="1" id="KW-0819">tRNA processing</keyword>
<comment type="caution">
    <text evidence="3">The sequence shown here is derived from an EMBL/GenBank/DDBJ whole genome shotgun (WGS) entry which is preliminary data.</text>
</comment>
<dbReference type="SUPFAM" id="SSF52821">
    <property type="entry name" value="Rhodanese/Cell cycle control phosphatase"/>
    <property type="match status" value="1"/>
</dbReference>
<evidence type="ECO:0000259" key="2">
    <source>
        <dbReference type="PROSITE" id="PS50206"/>
    </source>
</evidence>
<comment type="similarity">
    <text evidence="1">Belongs to the TrhO family.</text>
</comment>
<proteinExistence type="inferred from homology"/>
<dbReference type="NCBIfam" id="NF001135">
    <property type="entry name" value="PRK00142.1-3"/>
    <property type="match status" value="1"/>
</dbReference>
<evidence type="ECO:0000256" key="1">
    <source>
        <dbReference type="HAMAP-Rule" id="MF_00469"/>
    </source>
</evidence>
<dbReference type="PROSITE" id="PS50206">
    <property type="entry name" value="RHODANESE_3"/>
    <property type="match status" value="1"/>
</dbReference>
<dbReference type="SMART" id="SM00450">
    <property type="entry name" value="RHOD"/>
    <property type="match status" value="1"/>
</dbReference>
<dbReference type="InterPro" id="IPR040503">
    <property type="entry name" value="TRHO_N"/>
</dbReference>
<organism evidence="3 4">
    <name type="scientific">Texas Phoenix palm phytoplasma</name>
    <dbReference type="NCBI Taxonomy" id="176709"/>
    <lineage>
        <taxon>Bacteria</taxon>
        <taxon>Bacillati</taxon>
        <taxon>Mycoplasmatota</taxon>
        <taxon>Mollicutes</taxon>
        <taxon>Acholeplasmatales</taxon>
        <taxon>Acholeplasmataceae</taxon>
        <taxon>Candidatus Phytoplasma</taxon>
        <taxon>16SrIV (Coconut lethal yellows group)</taxon>
    </lineage>
</organism>
<dbReference type="Proteomes" id="UP001192346">
    <property type="component" value="Unassembled WGS sequence"/>
</dbReference>
<dbReference type="EC" id="1.14.-.-" evidence="1"/>
<dbReference type="HAMAP" id="MF_00469">
    <property type="entry name" value="TrhO"/>
    <property type="match status" value="1"/>
</dbReference>
<gene>
    <name evidence="1" type="primary">trhO</name>
    <name evidence="3" type="ORF">FEF22_001550</name>
</gene>
<dbReference type="Pfam" id="PF12368">
    <property type="entry name" value="Rhodanese_C"/>
    <property type="match status" value="1"/>
</dbReference>
<dbReference type="InterPro" id="IPR022111">
    <property type="entry name" value="Rhodanese_C"/>
</dbReference>
<protein>
    <recommendedName>
        <fullName evidence="1">tRNA uridine(34) hydroxylase</fullName>
        <ecNumber evidence="1">1.14.-.-</ecNumber>
    </recommendedName>
    <alternativeName>
        <fullName evidence="1">tRNA hydroxylation protein O</fullName>
    </alternativeName>
</protein>
<dbReference type="RefSeq" id="WP_138108035.1">
    <property type="nucleotide sequence ID" value="NZ_VBRA02000009.1"/>
</dbReference>